<dbReference type="InterPro" id="IPR001995">
    <property type="entry name" value="Peptidase_A2_cat"/>
</dbReference>
<dbReference type="NCBIfam" id="TIGR00576">
    <property type="entry name" value="dut"/>
    <property type="match status" value="1"/>
</dbReference>
<dbReference type="GO" id="GO:0003676">
    <property type="term" value="F:nucleic acid binding"/>
    <property type="evidence" value="ECO:0007669"/>
    <property type="project" value="InterPro"/>
</dbReference>
<dbReference type="GO" id="GO:0004190">
    <property type="term" value="F:aspartic-type endopeptidase activity"/>
    <property type="evidence" value="ECO:0007669"/>
    <property type="project" value="InterPro"/>
</dbReference>
<dbReference type="InterPro" id="IPR003309">
    <property type="entry name" value="SCAN_dom"/>
</dbReference>
<accession>A0A6P8PQ21</accession>
<feature type="region of interest" description="Disordered" evidence="8">
    <location>
        <begin position="688"/>
        <end position="731"/>
    </location>
</feature>
<dbReference type="SUPFAM" id="SSF50630">
    <property type="entry name" value="Acid proteases"/>
    <property type="match status" value="1"/>
</dbReference>
<dbReference type="GO" id="GO:0006226">
    <property type="term" value="P:dUMP biosynthetic process"/>
    <property type="evidence" value="ECO:0007669"/>
    <property type="project" value="UniProtKB-UniPathway"/>
</dbReference>
<dbReference type="PROSITE" id="PS50158">
    <property type="entry name" value="ZF_CCHC"/>
    <property type="match status" value="1"/>
</dbReference>
<reference evidence="13" key="1">
    <citation type="submission" date="2025-08" db="UniProtKB">
        <authorList>
            <consortium name="RefSeq"/>
        </authorList>
    </citation>
    <scope>IDENTIFICATION</scope>
</reference>
<dbReference type="Pfam" id="PF00098">
    <property type="entry name" value="zf-CCHC"/>
    <property type="match status" value="1"/>
</dbReference>
<dbReference type="InParanoid" id="A0A6P8PQ21"/>
<dbReference type="GO" id="GO:0008270">
    <property type="term" value="F:zinc ion binding"/>
    <property type="evidence" value="ECO:0007669"/>
    <property type="project" value="UniProtKB-KW"/>
</dbReference>
<comment type="similarity">
    <text evidence="2">Belongs to the dUTPase family.</text>
</comment>
<dbReference type="InterPro" id="IPR036875">
    <property type="entry name" value="Znf_CCHC_sf"/>
</dbReference>
<evidence type="ECO:0000256" key="3">
    <source>
        <dbReference type="ARBA" id="ARBA00012379"/>
    </source>
</evidence>
<evidence type="ECO:0000256" key="2">
    <source>
        <dbReference type="ARBA" id="ARBA00006581"/>
    </source>
</evidence>
<feature type="domain" description="CCHC-type" evidence="9">
    <location>
        <begin position="296"/>
        <end position="310"/>
    </location>
</feature>
<dbReference type="GeneID" id="117352037"/>
<organism evidence="12 13">
    <name type="scientific">Geotrypetes seraphini</name>
    <name type="common">Gaboon caecilian</name>
    <name type="synonym">Caecilia seraphini</name>
    <dbReference type="NCBI Taxonomy" id="260995"/>
    <lineage>
        <taxon>Eukaryota</taxon>
        <taxon>Metazoa</taxon>
        <taxon>Chordata</taxon>
        <taxon>Craniata</taxon>
        <taxon>Vertebrata</taxon>
        <taxon>Euteleostomi</taxon>
        <taxon>Amphibia</taxon>
        <taxon>Gymnophiona</taxon>
        <taxon>Geotrypetes</taxon>
    </lineage>
</organism>
<dbReference type="Pfam" id="PF00692">
    <property type="entry name" value="dUTPase"/>
    <property type="match status" value="1"/>
</dbReference>
<dbReference type="SMART" id="SM00343">
    <property type="entry name" value="ZnF_C2HC"/>
    <property type="match status" value="1"/>
</dbReference>
<dbReference type="OrthoDB" id="9907264at2759"/>
<comment type="pathway">
    <text evidence="1">Pyrimidine metabolism; dUMP biosynthesis; dUMP from dCTP (dUTP route): step 2/2.</text>
</comment>
<evidence type="ECO:0000259" key="11">
    <source>
        <dbReference type="PROSITE" id="PS50804"/>
    </source>
</evidence>
<dbReference type="CDD" id="cd00303">
    <property type="entry name" value="retropepsin_like"/>
    <property type="match status" value="1"/>
</dbReference>
<dbReference type="SUPFAM" id="SSF51283">
    <property type="entry name" value="dUTPase-like"/>
    <property type="match status" value="1"/>
</dbReference>
<dbReference type="Pfam" id="PF02023">
    <property type="entry name" value="SCAN"/>
    <property type="match status" value="1"/>
</dbReference>
<dbReference type="InterPro" id="IPR008181">
    <property type="entry name" value="dUTPase"/>
</dbReference>
<dbReference type="Gene3D" id="2.70.40.10">
    <property type="match status" value="1"/>
</dbReference>
<dbReference type="PROSITE" id="PS50804">
    <property type="entry name" value="SCAN_BOX"/>
    <property type="match status" value="1"/>
</dbReference>
<keyword evidence="6" id="KW-0862">Zinc</keyword>
<feature type="domain" description="SCAN box" evidence="11">
    <location>
        <begin position="168"/>
        <end position="231"/>
    </location>
</feature>
<sequence>MDQQQLMAFLTAERQKQSEDLQAVLKTNQELWYRSQELSRRQHDEMVLAMGLQTKVLSQLLQRPSPDTGSEPGLSGAQQTTGVANPLAMLNLCKITPADAPDEFLSAFERVATAAGWPQGQWAVRLLPCLAGETLSAFQTLAPELANDYQAVKGHILEYLGYTSEHYRQRFRSTIMQEKERPKALVQKLSKLAERWLYPWLGDPRALVLEIIREQFLESVPKSLRGWVRRQGCKTLIQTLEVAEAYLDAQGAAEEERATSVQTLEKPRVTIGPGQPGKTSGYVKPKEPVSGKILTCYRCGKVGHTQRACRLRKDLIAIQGKGVRIPEEYHLVVSVAGKEVLALIDTGAEQSVTSAQLWDDLGEDLSGGNKGVPITCIHGESREYPLRNVTIEYDRKKIPIPVAVLETAPYPLILGRDWLALSQITIPTGKSSAEKCVLGSRVVRRATSSPVRRRRFKTPKAKGWRPTIRWAPLSDKAIAPTRAYSKAAGYDLYAAQEQTIPTKGRALVRTDIQVSPPPGAYLRIAPRSGLALNQSIDVSAGVIDPDYRGNVAVLLVNQGDTDYQIWVGDRVAQVICERIWHPDLVQWEHLPDTRRGQQGFGSTGVGASIGSPLPGLLPGQLEDTGAQGERLEQHAQHFEKVLDTFKEMEQDLSELKEQITQMKKEELGGMTQVIAALAQRVDGLESPKIHDNRASEGQYETPILRWPEDFEDPDPSALSQGKRFNKPRKRY</sequence>
<dbReference type="GO" id="GO:0004170">
    <property type="term" value="F:dUTP diphosphatase activity"/>
    <property type="evidence" value="ECO:0007669"/>
    <property type="project" value="UniProtKB-EC"/>
</dbReference>
<dbReference type="Proteomes" id="UP000515159">
    <property type="component" value="Chromosome 19"/>
</dbReference>
<dbReference type="PANTHER" id="PTHR11241">
    <property type="entry name" value="DEOXYURIDINE 5'-TRIPHOSPHATE NUCLEOTIDOHYDROLASE"/>
    <property type="match status" value="1"/>
</dbReference>
<evidence type="ECO:0000256" key="7">
    <source>
        <dbReference type="SAM" id="Coils"/>
    </source>
</evidence>
<dbReference type="GO" id="GO:0000287">
    <property type="term" value="F:magnesium ion binding"/>
    <property type="evidence" value="ECO:0007669"/>
    <property type="project" value="InterPro"/>
</dbReference>
<keyword evidence="12" id="KW-1185">Reference proteome</keyword>
<dbReference type="InterPro" id="IPR038269">
    <property type="entry name" value="SCAN_sf"/>
</dbReference>
<evidence type="ECO:0000256" key="8">
    <source>
        <dbReference type="SAM" id="MobiDB-lite"/>
    </source>
</evidence>
<dbReference type="InterPro" id="IPR001878">
    <property type="entry name" value="Znf_CCHC"/>
</dbReference>
<dbReference type="UniPathway" id="UPA00610">
    <property type="reaction ID" value="UER00666"/>
</dbReference>
<evidence type="ECO:0000259" key="9">
    <source>
        <dbReference type="PROSITE" id="PS50158"/>
    </source>
</evidence>
<dbReference type="Gene3D" id="1.10.4020.10">
    <property type="entry name" value="DNA breaking-rejoining enzymes"/>
    <property type="match status" value="1"/>
</dbReference>
<dbReference type="FunCoup" id="A0A6P8PQ21">
    <property type="interactions" value="4074"/>
</dbReference>
<dbReference type="RefSeq" id="XP_033783935.1">
    <property type="nucleotide sequence ID" value="XM_033928044.1"/>
</dbReference>
<dbReference type="NCBIfam" id="NF001862">
    <property type="entry name" value="PRK00601.1"/>
    <property type="match status" value="1"/>
</dbReference>
<proteinExistence type="inferred from homology"/>
<dbReference type="PANTHER" id="PTHR11241:SF0">
    <property type="entry name" value="DEOXYURIDINE 5'-TRIPHOSPHATE NUCLEOTIDOHYDROLASE"/>
    <property type="match status" value="1"/>
</dbReference>
<feature type="domain" description="Peptidase A2" evidence="10">
    <location>
        <begin position="340"/>
        <end position="418"/>
    </location>
</feature>
<keyword evidence="6" id="KW-0863">Zinc-finger</keyword>
<evidence type="ECO:0000313" key="12">
    <source>
        <dbReference type="Proteomes" id="UP000515159"/>
    </source>
</evidence>
<dbReference type="InterPro" id="IPR021109">
    <property type="entry name" value="Peptidase_aspartic_dom_sf"/>
</dbReference>
<dbReference type="EC" id="3.6.1.23" evidence="3"/>
<evidence type="ECO:0000256" key="6">
    <source>
        <dbReference type="PROSITE-ProRule" id="PRU00047"/>
    </source>
</evidence>
<dbReference type="InterPro" id="IPR033704">
    <property type="entry name" value="dUTPase_trimeric"/>
</dbReference>
<dbReference type="Pfam" id="PF13975">
    <property type="entry name" value="gag-asp_proteas"/>
    <property type="match status" value="1"/>
</dbReference>
<evidence type="ECO:0000313" key="13">
    <source>
        <dbReference type="RefSeq" id="XP_033783935.1"/>
    </source>
</evidence>
<dbReference type="GO" id="GO:0046081">
    <property type="term" value="P:dUTP catabolic process"/>
    <property type="evidence" value="ECO:0007669"/>
    <property type="project" value="InterPro"/>
</dbReference>
<evidence type="ECO:0000256" key="1">
    <source>
        <dbReference type="ARBA" id="ARBA00005142"/>
    </source>
</evidence>
<gene>
    <name evidence="13" type="primary">LOC117352037</name>
</gene>
<dbReference type="AlphaFoldDB" id="A0A6P8PQ21"/>
<keyword evidence="5" id="KW-0546">Nucleotide metabolism</keyword>
<dbReference type="KEGG" id="gsh:117352037"/>
<dbReference type="InterPro" id="IPR029054">
    <property type="entry name" value="dUTPase-like"/>
</dbReference>
<keyword evidence="4" id="KW-0378">Hydrolase</keyword>
<keyword evidence="7" id="KW-0175">Coiled coil</keyword>
<protein>
    <recommendedName>
        <fullName evidence="3">dUTP diphosphatase</fullName>
        <ecNumber evidence="3">3.6.1.23</ecNumber>
    </recommendedName>
</protein>
<dbReference type="GO" id="GO:0006508">
    <property type="term" value="P:proteolysis"/>
    <property type="evidence" value="ECO:0007669"/>
    <property type="project" value="InterPro"/>
</dbReference>
<evidence type="ECO:0000259" key="10">
    <source>
        <dbReference type="PROSITE" id="PS50175"/>
    </source>
</evidence>
<dbReference type="CDD" id="cd07557">
    <property type="entry name" value="trimeric_dUTPase"/>
    <property type="match status" value="1"/>
</dbReference>
<dbReference type="Gene3D" id="2.40.70.10">
    <property type="entry name" value="Acid Proteases"/>
    <property type="match status" value="1"/>
</dbReference>
<name>A0A6P8PQ21_GEOSA</name>
<keyword evidence="6" id="KW-0479">Metal-binding</keyword>
<dbReference type="PROSITE" id="PS50175">
    <property type="entry name" value="ASP_PROT_RETROV"/>
    <property type="match status" value="1"/>
</dbReference>
<dbReference type="SUPFAM" id="SSF47353">
    <property type="entry name" value="Retrovirus capsid dimerization domain-like"/>
    <property type="match status" value="1"/>
</dbReference>
<feature type="coiled-coil region" evidence="7">
    <location>
        <begin position="638"/>
        <end position="665"/>
    </location>
</feature>
<dbReference type="SUPFAM" id="SSF57756">
    <property type="entry name" value="Retrovirus zinc finger-like domains"/>
    <property type="match status" value="1"/>
</dbReference>
<evidence type="ECO:0000256" key="4">
    <source>
        <dbReference type="ARBA" id="ARBA00022801"/>
    </source>
</evidence>
<dbReference type="InterPro" id="IPR036157">
    <property type="entry name" value="dUTPase-like_sf"/>
</dbReference>
<evidence type="ECO:0000256" key="5">
    <source>
        <dbReference type="ARBA" id="ARBA00023080"/>
    </source>
</evidence>